<reference evidence="3 4" key="1">
    <citation type="journal article" date="2019" name="Sci. Rep.">
        <title>A high-quality genome of Eragrostis curvula grass provides insights into Poaceae evolution and supports new strategies to enhance forage quality.</title>
        <authorList>
            <person name="Carballo J."/>
            <person name="Santos B.A.C.M."/>
            <person name="Zappacosta D."/>
            <person name="Garbus I."/>
            <person name="Selva J.P."/>
            <person name="Gallo C.A."/>
            <person name="Diaz A."/>
            <person name="Albertini E."/>
            <person name="Caccamo M."/>
            <person name="Echenique V."/>
        </authorList>
    </citation>
    <scope>NUCLEOTIDE SEQUENCE [LARGE SCALE GENOMIC DNA]</scope>
    <source>
        <strain evidence="4">cv. Victoria</strain>
        <tissue evidence="3">Leaf</tissue>
    </source>
</reference>
<evidence type="ECO:0000259" key="2">
    <source>
        <dbReference type="PROSITE" id="PS52045"/>
    </source>
</evidence>
<sequence length="287" mass="31575">MGKASSLFVMFSSILLFAHIISGCYGYALGQDKLDGASLEGEDRLTPSYVDPLFLLTVNGSQIIQQSINKDTPQLAADATSVYDATHIMNSQSYYGIKVTSDVFFQLCMVIRKLIFYVTWTTDDYQKTGCYNLLCPGYVPEANVKIIPGVAIEAVSDPNGPKRTMIFKVFKVDNSGDWLVHIGFDSEPYLVGRFPKSLFTNLADKGNYITLGGFVMTRKTHLAPMGSGFLSTSIKAASFDNIELIDQNGQTSKVQQDQPISVTDNNRYTVSPINTEGKFTYGGPLLQ</sequence>
<dbReference type="PROSITE" id="PS52045">
    <property type="entry name" value="NEPROSIN_PEP_CD"/>
    <property type="match status" value="1"/>
</dbReference>
<gene>
    <name evidence="3" type="ORF">EJB05_18732</name>
</gene>
<keyword evidence="1" id="KW-0732">Signal</keyword>
<evidence type="ECO:0000256" key="1">
    <source>
        <dbReference type="SAM" id="SignalP"/>
    </source>
</evidence>
<organism evidence="3 4">
    <name type="scientific">Eragrostis curvula</name>
    <name type="common">weeping love grass</name>
    <dbReference type="NCBI Taxonomy" id="38414"/>
    <lineage>
        <taxon>Eukaryota</taxon>
        <taxon>Viridiplantae</taxon>
        <taxon>Streptophyta</taxon>
        <taxon>Embryophyta</taxon>
        <taxon>Tracheophyta</taxon>
        <taxon>Spermatophyta</taxon>
        <taxon>Magnoliopsida</taxon>
        <taxon>Liliopsida</taxon>
        <taxon>Poales</taxon>
        <taxon>Poaceae</taxon>
        <taxon>PACMAD clade</taxon>
        <taxon>Chloridoideae</taxon>
        <taxon>Eragrostideae</taxon>
        <taxon>Eragrostidinae</taxon>
        <taxon>Eragrostis</taxon>
    </lineage>
</organism>
<evidence type="ECO:0000313" key="3">
    <source>
        <dbReference type="EMBL" id="TVU36785.1"/>
    </source>
</evidence>
<dbReference type="PROSITE" id="PS51257">
    <property type="entry name" value="PROKAR_LIPOPROTEIN"/>
    <property type="match status" value="1"/>
</dbReference>
<name>A0A5J9VMR3_9POAL</name>
<dbReference type="PANTHER" id="PTHR31589">
    <property type="entry name" value="PROTEIN, PUTATIVE (DUF239)-RELATED-RELATED"/>
    <property type="match status" value="1"/>
</dbReference>
<dbReference type="AlphaFoldDB" id="A0A5J9VMR3"/>
<feature type="chain" id="PRO_5023937657" description="Neprosin PEP catalytic domain-containing protein" evidence="1">
    <location>
        <begin position="27"/>
        <end position="287"/>
    </location>
</feature>
<feature type="domain" description="Neprosin PEP catalytic" evidence="2">
    <location>
        <begin position="37"/>
        <end position="287"/>
    </location>
</feature>
<dbReference type="Proteomes" id="UP000324897">
    <property type="component" value="Unassembled WGS sequence"/>
</dbReference>
<feature type="signal peptide" evidence="1">
    <location>
        <begin position="1"/>
        <end position="26"/>
    </location>
</feature>
<accession>A0A5J9VMR3</accession>
<dbReference type="OrthoDB" id="670855at2759"/>
<dbReference type="PANTHER" id="PTHR31589:SF112">
    <property type="entry name" value="OS01G0834300 PROTEIN"/>
    <property type="match status" value="1"/>
</dbReference>
<dbReference type="Pfam" id="PF03080">
    <property type="entry name" value="Neprosin"/>
    <property type="match status" value="1"/>
</dbReference>
<protein>
    <recommendedName>
        <fullName evidence="2">Neprosin PEP catalytic domain-containing protein</fullName>
    </recommendedName>
</protein>
<feature type="non-terminal residue" evidence="3">
    <location>
        <position position="1"/>
    </location>
</feature>
<dbReference type="EMBL" id="RWGY01000009">
    <property type="protein sequence ID" value="TVU36785.1"/>
    <property type="molecule type" value="Genomic_DNA"/>
</dbReference>
<dbReference type="InterPro" id="IPR053168">
    <property type="entry name" value="Glutamic_endopeptidase"/>
</dbReference>
<keyword evidence="4" id="KW-1185">Reference proteome</keyword>
<comment type="caution">
    <text evidence="3">The sequence shown here is derived from an EMBL/GenBank/DDBJ whole genome shotgun (WGS) entry which is preliminary data.</text>
</comment>
<dbReference type="Gramene" id="TVU36785">
    <property type="protein sequence ID" value="TVU36785"/>
    <property type="gene ID" value="EJB05_18732"/>
</dbReference>
<dbReference type="InterPro" id="IPR004314">
    <property type="entry name" value="Neprosin"/>
</dbReference>
<proteinExistence type="predicted"/>
<evidence type="ECO:0000313" key="4">
    <source>
        <dbReference type="Proteomes" id="UP000324897"/>
    </source>
</evidence>